<comment type="caution">
    <text evidence="2">The sequence shown here is derived from an EMBL/GenBank/DDBJ whole genome shotgun (WGS) entry which is preliminary data.</text>
</comment>
<dbReference type="AlphaFoldDB" id="A0A2V4NF99"/>
<name>A0A2V4NF99_9ACTN</name>
<sequence length="336" mass="36457">MTGTFVLARPEADRGLAAVLRTAPAVDASSCSVDASSCSAVPEALVHRSSHHDVLPTGHRRLSETHLQVTVHWAAGHRFYAPAHRTTHHALLVPETMRQTAIYLAHTEFEVPLGQHFVMWNLEFAMDQAGLAQQAGGADLVVDFHWEDVVRRGRQLAGLTCRMVISRDGQPIAAGGGRITCTSPGVYRRLRGERMAALGMPVPALPAVAPQTVGWREEADVFLAPTEELGRWQLRVNTEHPTLFNRPNDHVPGMLLLEAAAQAATASSVPEQLVPVQTGIEFFRYAELDEPCWITAEPQPATATAPATVVVTGEQGGEPVFRAVFTKGADRDRARA</sequence>
<dbReference type="OrthoDB" id="7838374at2"/>
<evidence type="ECO:0000313" key="2">
    <source>
        <dbReference type="EMBL" id="PYC83769.1"/>
    </source>
</evidence>
<protein>
    <submittedName>
        <fullName evidence="2">ScbA protein</fullName>
    </submittedName>
</protein>
<dbReference type="InterPro" id="IPR047757">
    <property type="entry name" value="AfsA-like"/>
</dbReference>
<feature type="domain" description="A-factor biosynthesis hotdog" evidence="1">
    <location>
        <begin position="45"/>
        <end position="181"/>
    </location>
</feature>
<dbReference type="GO" id="GO:0016740">
    <property type="term" value="F:transferase activity"/>
    <property type="evidence" value="ECO:0007669"/>
    <property type="project" value="InterPro"/>
</dbReference>
<reference evidence="2 3" key="1">
    <citation type="submission" date="2018-03" db="EMBL/GenBank/DDBJ databases">
        <title>Bioinformatic expansion and discovery of thiopeptide antibiotics.</title>
        <authorList>
            <person name="Schwalen C.J."/>
            <person name="Hudson G.A."/>
            <person name="Mitchell D.A."/>
        </authorList>
    </citation>
    <scope>NUCLEOTIDE SEQUENCE [LARGE SCALE GENOMIC DNA]</scope>
    <source>
        <strain evidence="2 3">ATCC 21389</strain>
    </source>
</reference>
<dbReference type="RefSeq" id="WP_110667358.1">
    <property type="nucleotide sequence ID" value="NZ_PYBW01000027.1"/>
</dbReference>
<proteinExistence type="predicted"/>
<dbReference type="InterPro" id="IPR005509">
    <property type="entry name" value="AfsA_hotdog_dom"/>
</dbReference>
<feature type="domain" description="A-factor biosynthesis hotdog" evidence="1">
    <location>
        <begin position="213"/>
        <end position="326"/>
    </location>
</feature>
<dbReference type="NCBIfam" id="NF041195">
    <property type="entry name" value="ScbA_BarX_GamBu"/>
    <property type="match status" value="1"/>
</dbReference>
<evidence type="ECO:0000313" key="3">
    <source>
        <dbReference type="Proteomes" id="UP000248039"/>
    </source>
</evidence>
<organism evidence="2 3">
    <name type="scientific">Streptomyces tateyamensis</name>
    <dbReference type="NCBI Taxonomy" id="565073"/>
    <lineage>
        <taxon>Bacteria</taxon>
        <taxon>Bacillati</taxon>
        <taxon>Actinomycetota</taxon>
        <taxon>Actinomycetes</taxon>
        <taxon>Kitasatosporales</taxon>
        <taxon>Streptomycetaceae</taxon>
        <taxon>Streptomyces</taxon>
    </lineage>
</organism>
<dbReference type="EMBL" id="PYBW01000027">
    <property type="protein sequence ID" value="PYC83769.1"/>
    <property type="molecule type" value="Genomic_DNA"/>
</dbReference>
<gene>
    <name evidence="2" type="ORF">C7C46_08460</name>
</gene>
<dbReference type="Pfam" id="PF03756">
    <property type="entry name" value="AfsA"/>
    <property type="match status" value="2"/>
</dbReference>
<evidence type="ECO:0000259" key="1">
    <source>
        <dbReference type="Pfam" id="PF03756"/>
    </source>
</evidence>
<dbReference type="Proteomes" id="UP000248039">
    <property type="component" value="Unassembled WGS sequence"/>
</dbReference>
<accession>A0A2V4NF99</accession>
<keyword evidence="3" id="KW-1185">Reference proteome</keyword>